<name>A0AA40AY01_9PEZI</name>
<feature type="compositionally biased region" description="Basic and acidic residues" evidence="2">
    <location>
        <begin position="44"/>
        <end position="55"/>
    </location>
</feature>
<comment type="caution">
    <text evidence="3">The sequence shown here is derived from an EMBL/GenBank/DDBJ whole genome shotgun (WGS) entry which is preliminary data.</text>
</comment>
<reference evidence="3" key="1">
    <citation type="submission" date="2023-06" db="EMBL/GenBank/DDBJ databases">
        <title>Genome-scale phylogeny and comparative genomics of the fungal order Sordariales.</title>
        <authorList>
            <consortium name="Lawrence Berkeley National Laboratory"/>
            <person name="Hensen N."/>
            <person name="Bonometti L."/>
            <person name="Westerberg I."/>
            <person name="Brannstrom I.O."/>
            <person name="Guillou S."/>
            <person name="Cros-Aarteil S."/>
            <person name="Calhoun S."/>
            <person name="Haridas S."/>
            <person name="Kuo A."/>
            <person name="Mondo S."/>
            <person name="Pangilinan J."/>
            <person name="Riley R."/>
            <person name="Labutti K."/>
            <person name="Andreopoulos B."/>
            <person name="Lipzen A."/>
            <person name="Chen C."/>
            <person name="Yanf M."/>
            <person name="Daum C."/>
            <person name="Ng V."/>
            <person name="Clum A."/>
            <person name="Steindorff A."/>
            <person name="Ohm R."/>
            <person name="Martin F."/>
            <person name="Silar P."/>
            <person name="Natvig D."/>
            <person name="Lalanne C."/>
            <person name="Gautier V."/>
            <person name="Ament-Velasquez S.L."/>
            <person name="Kruys A."/>
            <person name="Hutchinson M.I."/>
            <person name="Powell A.J."/>
            <person name="Barry K."/>
            <person name="Miller A.N."/>
            <person name="Grigoriev I.V."/>
            <person name="Debuchy R."/>
            <person name="Gladieux P."/>
            <person name="Thoren M.H."/>
            <person name="Johannesson H."/>
        </authorList>
    </citation>
    <scope>NUCLEOTIDE SEQUENCE</scope>
    <source>
        <strain evidence="3">SMH4607-1</strain>
    </source>
</reference>
<dbReference type="Proteomes" id="UP001172102">
    <property type="component" value="Unassembled WGS sequence"/>
</dbReference>
<organism evidence="3 4">
    <name type="scientific">Lasiosphaeris hirsuta</name>
    <dbReference type="NCBI Taxonomy" id="260670"/>
    <lineage>
        <taxon>Eukaryota</taxon>
        <taxon>Fungi</taxon>
        <taxon>Dikarya</taxon>
        <taxon>Ascomycota</taxon>
        <taxon>Pezizomycotina</taxon>
        <taxon>Sordariomycetes</taxon>
        <taxon>Sordariomycetidae</taxon>
        <taxon>Sordariales</taxon>
        <taxon>Lasiosphaeriaceae</taxon>
        <taxon>Lasiosphaeris</taxon>
    </lineage>
</organism>
<evidence type="ECO:0000313" key="4">
    <source>
        <dbReference type="Proteomes" id="UP001172102"/>
    </source>
</evidence>
<dbReference type="EMBL" id="JAUKUA010000002">
    <property type="protein sequence ID" value="KAK0724082.1"/>
    <property type="molecule type" value="Genomic_DNA"/>
</dbReference>
<sequence>MAGDFIGVKEAILQPVSDIWGNMDALRLTVNSKGQTRHSHHEHGKTADKAREDTQKTPLMVPLRPSSTSPMHVELLANSSILQQLQDESKSIKVQLANATAHQPTFYALDQNDENPGQVGQVDNLGKQLLASLHGGGVASGSGAAYDHTIHGNKRAVAKIRERTYKSPPPGISHATIPKSSRILLQDESASTQALLAEAMAELAKMKGDYAKVKEDNALLRSELATVKEAGRPGLR</sequence>
<evidence type="ECO:0000256" key="1">
    <source>
        <dbReference type="SAM" id="Coils"/>
    </source>
</evidence>
<feature type="coiled-coil region" evidence="1">
    <location>
        <begin position="196"/>
        <end position="230"/>
    </location>
</feature>
<accession>A0AA40AY01</accession>
<protein>
    <submittedName>
        <fullName evidence="3">Uncharacterized protein</fullName>
    </submittedName>
</protein>
<proteinExistence type="predicted"/>
<dbReference type="AlphaFoldDB" id="A0AA40AY01"/>
<evidence type="ECO:0000256" key="2">
    <source>
        <dbReference type="SAM" id="MobiDB-lite"/>
    </source>
</evidence>
<feature type="region of interest" description="Disordered" evidence="2">
    <location>
        <begin position="32"/>
        <end position="55"/>
    </location>
</feature>
<keyword evidence="4" id="KW-1185">Reference proteome</keyword>
<keyword evidence="1" id="KW-0175">Coiled coil</keyword>
<evidence type="ECO:0000313" key="3">
    <source>
        <dbReference type="EMBL" id="KAK0724082.1"/>
    </source>
</evidence>
<gene>
    <name evidence="3" type="ORF">B0H67DRAFT_549943</name>
</gene>